<sequence length="71" mass="7926">MPPGGARHLDQPAGALSRRTDLAVGLLIVWMSHGVPSRLAETGSGRHRPTDGLRGWTPRFRRHPPRRRVFP</sequence>
<evidence type="ECO:0000313" key="2">
    <source>
        <dbReference type="EMBL" id="SBO92678.1"/>
    </source>
</evidence>
<protein>
    <submittedName>
        <fullName evidence="2">Uncharacterized protein</fullName>
    </submittedName>
</protein>
<organism evidence="2">
    <name type="scientific">Nonomuraea gerenzanensis</name>
    <dbReference type="NCBI Taxonomy" id="93944"/>
    <lineage>
        <taxon>Bacteria</taxon>
        <taxon>Bacillati</taxon>
        <taxon>Actinomycetota</taxon>
        <taxon>Actinomycetes</taxon>
        <taxon>Streptosporangiales</taxon>
        <taxon>Streptosporangiaceae</taxon>
        <taxon>Nonomuraea</taxon>
    </lineage>
</organism>
<feature type="region of interest" description="Disordered" evidence="1">
    <location>
        <begin position="38"/>
        <end position="71"/>
    </location>
</feature>
<evidence type="ECO:0000256" key="1">
    <source>
        <dbReference type="SAM" id="MobiDB-lite"/>
    </source>
</evidence>
<feature type="compositionally biased region" description="Basic residues" evidence="1">
    <location>
        <begin position="59"/>
        <end position="71"/>
    </location>
</feature>
<reference evidence="2" key="1">
    <citation type="submission" date="2016-04" db="EMBL/GenBank/DDBJ databases">
        <authorList>
            <person name="Evans L.H."/>
            <person name="Alamgir A."/>
            <person name="Owens N."/>
            <person name="Weber N.D."/>
            <person name="Virtaneva K."/>
            <person name="Barbian K."/>
            <person name="Babar A."/>
            <person name="Rosenke K."/>
        </authorList>
    </citation>
    <scope>NUCLEOTIDE SEQUENCE</scope>
    <source>
        <strain evidence="2">Nono1</strain>
    </source>
</reference>
<proteinExistence type="predicted"/>
<name>A0A1M4E1L0_9ACTN</name>
<dbReference type="EMBL" id="LT559118">
    <property type="protein sequence ID" value="SBO92678.1"/>
    <property type="molecule type" value="Genomic_DNA"/>
</dbReference>
<dbReference type="AlphaFoldDB" id="A0A1M4E1L0"/>
<gene>
    <name evidence="2" type="ORF">BN4615_P2192</name>
</gene>
<accession>A0A1M4E1L0</accession>